<dbReference type="EMBL" id="QNUK01001023">
    <property type="protein sequence ID" value="KAF5888183.1"/>
    <property type="molecule type" value="Genomic_DNA"/>
</dbReference>
<evidence type="ECO:0000313" key="2">
    <source>
        <dbReference type="Proteomes" id="UP000727407"/>
    </source>
</evidence>
<proteinExistence type="predicted"/>
<feature type="non-terminal residue" evidence="1">
    <location>
        <position position="1"/>
    </location>
</feature>
<keyword evidence="2" id="KW-1185">Reference proteome</keyword>
<protein>
    <submittedName>
        <fullName evidence="1">Uncharacterized protein</fullName>
    </submittedName>
</protein>
<organism evidence="1 2">
    <name type="scientific">Clarias magur</name>
    <name type="common">Asian catfish</name>
    <name type="synonym">Macropteronotus magur</name>
    <dbReference type="NCBI Taxonomy" id="1594786"/>
    <lineage>
        <taxon>Eukaryota</taxon>
        <taxon>Metazoa</taxon>
        <taxon>Chordata</taxon>
        <taxon>Craniata</taxon>
        <taxon>Vertebrata</taxon>
        <taxon>Euteleostomi</taxon>
        <taxon>Actinopterygii</taxon>
        <taxon>Neopterygii</taxon>
        <taxon>Teleostei</taxon>
        <taxon>Ostariophysi</taxon>
        <taxon>Siluriformes</taxon>
        <taxon>Clariidae</taxon>
        <taxon>Clarias</taxon>
    </lineage>
</organism>
<reference evidence="1" key="1">
    <citation type="submission" date="2020-07" db="EMBL/GenBank/DDBJ databases">
        <title>Clarias magur genome sequencing, assembly and annotation.</title>
        <authorList>
            <person name="Kushwaha B."/>
            <person name="Kumar R."/>
            <person name="Das P."/>
            <person name="Joshi C.G."/>
            <person name="Kumar D."/>
            <person name="Nagpure N.S."/>
            <person name="Pandey M."/>
            <person name="Agarwal S."/>
            <person name="Srivastava S."/>
            <person name="Singh M."/>
            <person name="Sahoo L."/>
            <person name="Jayasankar P."/>
            <person name="Meher P.K."/>
            <person name="Koringa P.G."/>
            <person name="Iquebal M.A."/>
            <person name="Das S.P."/>
            <person name="Bit A."/>
            <person name="Patnaik S."/>
            <person name="Patel N."/>
            <person name="Shah T.M."/>
            <person name="Hinsu A."/>
            <person name="Jena J.K."/>
        </authorList>
    </citation>
    <scope>NUCLEOTIDE SEQUENCE</scope>
    <source>
        <strain evidence="1">CIFAMagur01</strain>
        <tissue evidence="1">Testis</tissue>
    </source>
</reference>
<name>A0A8J4T3N9_CLAMG</name>
<accession>A0A8J4T3N9</accession>
<comment type="caution">
    <text evidence="1">The sequence shown here is derived from an EMBL/GenBank/DDBJ whole genome shotgun (WGS) entry which is preliminary data.</text>
</comment>
<gene>
    <name evidence="1" type="ORF">DAT39_021989</name>
</gene>
<feature type="non-terminal residue" evidence="1">
    <location>
        <position position="99"/>
    </location>
</feature>
<dbReference type="Proteomes" id="UP000727407">
    <property type="component" value="Unassembled WGS sequence"/>
</dbReference>
<evidence type="ECO:0000313" key="1">
    <source>
        <dbReference type="EMBL" id="KAF5888183.1"/>
    </source>
</evidence>
<dbReference type="AlphaFoldDB" id="A0A8J4T3N9"/>
<sequence>WTDVRADGGINASKENPISRTLLYSLLSESIPSRIYYKLPQSDHPLCFFFSVWVYLDVKAQSQTKSSLHTRCLARSFKNLNALKLHLSRHHSVNKSTPE</sequence>